<keyword evidence="2" id="KW-1185">Reference proteome</keyword>
<dbReference type="Proteomes" id="UP001167796">
    <property type="component" value="Unassembled WGS sequence"/>
</dbReference>
<gene>
    <name evidence="1" type="ORF">Q5H92_14765</name>
</gene>
<comment type="caution">
    <text evidence="1">The sequence shown here is derived from an EMBL/GenBank/DDBJ whole genome shotgun (WGS) entry which is preliminary data.</text>
</comment>
<sequence length="209" mass="24098">MINGHISLDQAFSKIQRDLDLETVPYHDLVEWTRFALQEIGGSVESGQYTQQSLTLPVIDHYVALPGDFFCMDESRFMSPYKVSLGSLIVAKKDGEVTIHYLAFPVDEEGNLLFPDDTAYQDALLWYFMSKLALQGKLTNREFTFEYCNQKWSQKKWEARGNANMPNIHTVQGQTTDRLNLRYDTNPLAHGFRNQGKVYNRTSRGTTRR</sequence>
<accession>A0ABT9ACR0</accession>
<name>A0ABT9ACR0_9BACT</name>
<reference evidence="1" key="1">
    <citation type="submission" date="2023-07" db="EMBL/GenBank/DDBJ databases">
        <authorList>
            <person name="Kim M.K."/>
        </authorList>
    </citation>
    <scope>NUCLEOTIDE SEQUENCE</scope>
    <source>
        <strain evidence="1">M29</strain>
    </source>
</reference>
<proteinExistence type="predicted"/>
<dbReference type="InterPro" id="IPR057118">
    <property type="entry name" value="R1-like"/>
</dbReference>
<organism evidence="1 2">
    <name type="scientific">Hymenobacter mellowenesis</name>
    <dbReference type="NCBI Taxonomy" id="3063995"/>
    <lineage>
        <taxon>Bacteria</taxon>
        <taxon>Pseudomonadati</taxon>
        <taxon>Bacteroidota</taxon>
        <taxon>Cytophagia</taxon>
        <taxon>Cytophagales</taxon>
        <taxon>Hymenobacteraceae</taxon>
        <taxon>Hymenobacter</taxon>
    </lineage>
</organism>
<evidence type="ECO:0000313" key="2">
    <source>
        <dbReference type="Proteomes" id="UP001167796"/>
    </source>
</evidence>
<dbReference type="Pfam" id="PF24228">
    <property type="entry name" value="CrAss_Ring_1"/>
    <property type="match status" value="1"/>
</dbReference>
<evidence type="ECO:0000313" key="1">
    <source>
        <dbReference type="EMBL" id="MDO7847628.1"/>
    </source>
</evidence>
<dbReference type="EMBL" id="JAUQSX010000007">
    <property type="protein sequence ID" value="MDO7847628.1"/>
    <property type="molecule type" value="Genomic_DNA"/>
</dbReference>
<dbReference type="RefSeq" id="WP_305012305.1">
    <property type="nucleotide sequence ID" value="NZ_JAUQSX010000007.1"/>
</dbReference>
<protein>
    <submittedName>
        <fullName evidence="1">Uncharacterized protein</fullName>
    </submittedName>
</protein>